<accession>A0ABQ5HTX0</accession>
<evidence type="ECO:0000259" key="4">
    <source>
        <dbReference type="PROSITE" id="PS50158"/>
    </source>
</evidence>
<dbReference type="Pfam" id="PF13976">
    <property type="entry name" value="gag_pre-integrs"/>
    <property type="match status" value="1"/>
</dbReference>
<feature type="compositionally biased region" description="Polar residues" evidence="3">
    <location>
        <begin position="1337"/>
        <end position="1350"/>
    </location>
</feature>
<dbReference type="Pfam" id="PF00098">
    <property type="entry name" value="zf-CCHC"/>
    <property type="match status" value="1"/>
</dbReference>
<dbReference type="InterPro" id="IPR036875">
    <property type="entry name" value="Znf_CCHC_sf"/>
</dbReference>
<dbReference type="InterPro" id="IPR012337">
    <property type="entry name" value="RNaseH-like_sf"/>
</dbReference>
<dbReference type="InterPro" id="IPR039537">
    <property type="entry name" value="Retrotran_Ty1/copia-like"/>
</dbReference>
<dbReference type="SMART" id="SM00343">
    <property type="entry name" value="ZnF_C2HC"/>
    <property type="match status" value="1"/>
</dbReference>
<evidence type="ECO:0000313" key="7">
    <source>
        <dbReference type="Proteomes" id="UP001151760"/>
    </source>
</evidence>
<keyword evidence="1" id="KW-0479">Metal-binding</keyword>
<evidence type="ECO:0000259" key="5">
    <source>
        <dbReference type="PROSITE" id="PS50994"/>
    </source>
</evidence>
<keyword evidence="7" id="KW-1185">Reference proteome</keyword>
<dbReference type="InterPro" id="IPR001878">
    <property type="entry name" value="Znf_CCHC"/>
</dbReference>
<dbReference type="CDD" id="cd09272">
    <property type="entry name" value="RNase_HI_RT_Ty1"/>
    <property type="match status" value="1"/>
</dbReference>
<protein>
    <submittedName>
        <fullName evidence="6">Ribonuclease H-like domain-containing protein</fullName>
    </submittedName>
</protein>
<feature type="region of interest" description="Disordered" evidence="3">
    <location>
        <begin position="1177"/>
        <end position="1252"/>
    </location>
</feature>
<proteinExistence type="predicted"/>
<evidence type="ECO:0000256" key="3">
    <source>
        <dbReference type="SAM" id="MobiDB-lite"/>
    </source>
</evidence>
<evidence type="ECO:0000256" key="2">
    <source>
        <dbReference type="SAM" id="Coils"/>
    </source>
</evidence>
<feature type="domain" description="CCHC-type" evidence="4">
    <location>
        <begin position="55"/>
        <end position="70"/>
    </location>
</feature>
<reference evidence="6" key="1">
    <citation type="journal article" date="2022" name="Int. J. Mol. Sci.">
        <title>Draft Genome of Tanacetum Coccineum: Genomic Comparison of Closely Related Tanacetum-Family Plants.</title>
        <authorList>
            <person name="Yamashiro T."/>
            <person name="Shiraishi A."/>
            <person name="Nakayama K."/>
            <person name="Satake H."/>
        </authorList>
    </citation>
    <scope>NUCLEOTIDE SEQUENCE</scope>
</reference>
<dbReference type="PROSITE" id="PS50994">
    <property type="entry name" value="INTEGRASE"/>
    <property type="match status" value="1"/>
</dbReference>
<dbReference type="Pfam" id="PF00665">
    <property type="entry name" value="rve"/>
    <property type="match status" value="1"/>
</dbReference>
<feature type="domain" description="Integrase catalytic" evidence="5">
    <location>
        <begin position="379"/>
        <end position="548"/>
    </location>
</feature>
<dbReference type="Gene3D" id="3.30.420.10">
    <property type="entry name" value="Ribonuclease H-like superfamily/Ribonuclease H"/>
    <property type="match status" value="1"/>
</dbReference>
<comment type="caution">
    <text evidence="6">The sequence shown here is derived from an EMBL/GenBank/DDBJ whole genome shotgun (WGS) entry which is preliminary data.</text>
</comment>
<dbReference type="InterPro" id="IPR036397">
    <property type="entry name" value="RNaseH_sf"/>
</dbReference>
<feature type="compositionally biased region" description="Low complexity" evidence="3">
    <location>
        <begin position="1193"/>
        <end position="1205"/>
    </location>
</feature>
<feature type="coiled-coil region" evidence="2">
    <location>
        <begin position="116"/>
        <end position="157"/>
    </location>
</feature>
<sequence>MRFSAKMIDDLEELDLRWQVAMLTVRVKKFIQRTGRNMDFKEKRHVSLDKSKIECYNCHRKGHFARECRSGRRGYDWSNDFEVEPVNYALMAISSSSSSSSSDSEVQKCSKCLESFKCLQKNYDTEREKHNKAKLEIRGYEIALESLEARILGHEKNELAWGERYEFQNYDLKWNPLTPRADISFAGLDEYAFRNKIIESKTTETNKTVGTTNEATIVKPKSVNEIVVSKSKINRNEGNPEILLQDHAVVDSGCSSHMTGNKAYLSDYEDFNGGFVAFGSDPKGGKITAPRKDNVYSLDLKNIVPSGGITCLYANATADESKLWHRRLGHVNFKNINKLVKGHLVRGLPSKVFVNDHTCVTCKKGKQHKASYKAKLERIIRKPIELLHMDLFGPVSVESVNKKGYYLVVTDDFSRFSWVFFLATKDETSEILCKFFIGLENQLNHNVKIIRCDNGTEFKNHAMNEFCAKKGIKREFSVARTPQQNDSLGKFDGKSDEGYLLGYSTTSKAFRVYNKRTKRVEENLHINFLEDQPNVAGTGPNWMFDLDLLTNSMNYIPVSVENQVNMDAGTQDSYVAGSSRKDKEPTQEYILLPLHPHRTRIPVEDVALAAHENPSESSPKVNDVHDSEDVADKEGQHQMTEDEQVLHDDLEKMIAQEATSTNKHSTVRSSVSTATTPYVCTASTPSGANAGESSFVYLGKKIPIGCIYFLPTNVDLPIDPNMPDLEDASDTLPNDGLFNGTYDDDEDVGAVDNFNNMDNTITVSPIPTLRIHKDHPKRTNSRRSYISSSNKREDSKGFFSTTSLKKPKTISQALQDESWVEAMQEELLQFKLQKEEGIDYDEVFAPVARIEAISAFLYGTIEEEVYVHHHPGFVDHCSSKTRSIRWFPKLFMVLHKILAAWYETLSSIPGWRMVKQQPDGIFISQDKYELEFLKNPLVHPHIVHLFNESGSRIVFDCIKAKHHVCCLCLCKVSSHSKRFPFTCCQEDLYAVKHQPKLGLWYPRDSLFELEAFLDSDYAGASLDRKSTTGGCQFLGRRLISWQCKKQTIVANSTTEAEYVAVAHCCGQSITQEPSTLRFDIHFIWDCMRTEIDRRCSQVHMANLKYSDKHNMVAFLKKPNESVGFTEVVDFLKDSKEYSITEASVRSKLQLADATGIHNLFDAEIYYGLATLGYVTEGEGSAQPTEPHHILVDPSPSHLSPPHQSPTFSPPYSPLQSLPHSPHQSPHFSPPHFSPSRSYEAPLPEGNTPGSAKDSVHLKELVVLVPKLVNKIGSLEQELKETKHTLGNVVLTGYIVWIKSGSRRRARSIAKKVDTGLDVEEEINTGREEINTGIEEVSTGSTKVDSGTVSKRGQREGKAPMVEEDIQATHKTKEQMRQEEVGLEEAIKLQAQLNEEVAKQIHLDKMIAKRMAEEEALTEQQKKRKAQVQFEAQFYIRRRLRCY</sequence>
<dbReference type="PROSITE" id="PS50158">
    <property type="entry name" value="ZF_CCHC"/>
    <property type="match status" value="1"/>
</dbReference>
<keyword evidence="1" id="KW-0862">Zinc</keyword>
<gene>
    <name evidence="6" type="ORF">Tco_1079839</name>
</gene>
<dbReference type="Proteomes" id="UP001151760">
    <property type="component" value="Unassembled WGS sequence"/>
</dbReference>
<evidence type="ECO:0000313" key="6">
    <source>
        <dbReference type="EMBL" id="GJT90994.1"/>
    </source>
</evidence>
<dbReference type="SUPFAM" id="SSF53098">
    <property type="entry name" value="Ribonuclease H-like"/>
    <property type="match status" value="1"/>
</dbReference>
<feature type="region of interest" description="Disordered" evidence="3">
    <location>
        <begin position="771"/>
        <end position="799"/>
    </location>
</feature>
<keyword evidence="2" id="KW-0175">Coiled coil</keyword>
<dbReference type="PANTHER" id="PTHR42648">
    <property type="entry name" value="TRANSPOSASE, PUTATIVE-RELATED"/>
    <property type="match status" value="1"/>
</dbReference>
<dbReference type="InterPro" id="IPR001584">
    <property type="entry name" value="Integrase_cat-core"/>
</dbReference>
<feature type="region of interest" description="Disordered" evidence="3">
    <location>
        <begin position="1337"/>
        <end position="1356"/>
    </location>
</feature>
<feature type="compositionally biased region" description="Basic residues" evidence="3">
    <location>
        <begin position="771"/>
        <end position="781"/>
    </location>
</feature>
<feature type="compositionally biased region" description="Low complexity" evidence="3">
    <location>
        <begin position="1213"/>
        <end position="1226"/>
    </location>
</feature>
<name>A0ABQ5HTX0_9ASTR</name>
<keyword evidence="1" id="KW-0863">Zinc-finger</keyword>
<reference evidence="6" key="2">
    <citation type="submission" date="2022-01" db="EMBL/GenBank/DDBJ databases">
        <authorList>
            <person name="Yamashiro T."/>
            <person name="Shiraishi A."/>
            <person name="Satake H."/>
            <person name="Nakayama K."/>
        </authorList>
    </citation>
    <scope>NUCLEOTIDE SEQUENCE</scope>
</reference>
<organism evidence="6 7">
    <name type="scientific">Tanacetum coccineum</name>
    <dbReference type="NCBI Taxonomy" id="301880"/>
    <lineage>
        <taxon>Eukaryota</taxon>
        <taxon>Viridiplantae</taxon>
        <taxon>Streptophyta</taxon>
        <taxon>Embryophyta</taxon>
        <taxon>Tracheophyta</taxon>
        <taxon>Spermatophyta</taxon>
        <taxon>Magnoliopsida</taxon>
        <taxon>eudicotyledons</taxon>
        <taxon>Gunneridae</taxon>
        <taxon>Pentapetalae</taxon>
        <taxon>asterids</taxon>
        <taxon>campanulids</taxon>
        <taxon>Asterales</taxon>
        <taxon>Asteraceae</taxon>
        <taxon>Asteroideae</taxon>
        <taxon>Anthemideae</taxon>
        <taxon>Anthemidinae</taxon>
        <taxon>Tanacetum</taxon>
    </lineage>
</organism>
<dbReference type="SUPFAM" id="SSF57756">
    <property type="entry name" value="Retrovirus zinc finger-like domains"/>
    <property type="match status" value="1"/>
</dbReference>
<evidence type="ECO:0000256" key="1">
    <source>
        <dbReference type="PROSITE-ProRule" id="PRU00047"/>
    </source>
</evidence>
<dbReference type="Gene3D" id="4.10.60.10">
    <property type="entry name" value="Zinc finger, CCHC-type"/>
    <property type="match status" value="1"/>
</dbReference>
<dbReference type="EMBL" id="BQNB010019977">
    <property type="protein sequence ID" value="GJT90994.1"/>
    <property type="molecule type" value="Genomic_DNA"/>
</dbReference>
<dbReference type="PANTHER" id="PTHR42648:SF32">
    <property type="entry name" value="RIBONUCLEASE H-LIKE DOMAIN, GAG-PRE-INTEGRASE DOMAIN PROTEIN-RELATED"/>
    <property type="match status" value="1"/>
</dbReference>
<dbReference type="InterPro" id="IPR025724">
    <property type="entry name" value="GAG-pre-integrase_dom"/>
</dbReference>